<protein>
    <submittedName>
        <fullName evidence="2">Uncharacterized protein</fullName>
    </submittedName>
</protein>
<accession>A0A8S5PI52</accession>
<proteinExistence type="predicted"/>
<keyword evidence="1" id="KW-0472">Membrane</keyword>
<sequence>MNCNCSEVAEKGKEKVENSLAMQLLIETAKQSKRWFVIAIIELAIILGIIAGVIYYLKTSNISCNTITQDSDGFNNYIGNDGGINSEPKN</sequence>
<name>A0A8S5PI52_9CAUD</name>
<evidence type="ECO:0000256" key="1">
    <source>
        <dbReference type="SAM" id="Phobius"/>
    </source>
</evidence>
<evidence type="ECO:0000313" key="2">
    <source>
        <dbReference type="EMBL" id="DAE06065.1"/>
    </source>
</evidence>
<reference evidence="2" key="1">
    <citation type="journal article" date="2021" name="Proc. Natl. Acad. Sci. U.S.A.">
        <title>A Catalog of Tens of Thousands of Viruses from Human Metagenomes Reveals Hidden Associations with Chronic Diseases.</title>
        <authorList>
            <person name="Tisza M.J."/>
            <person name="Buck C.B."/>
        </authorList>
    </citation>
    <scope>NUCLEOTIDE SEQUENCE</scope>
    <source>
        <strain evidence="2">Ctsxw88</strain>
    </source>
</reference>
<keyword evidence="1" id="KW-0812">Transmembrane</keyword>
<feature type="transmembrane region" description="Helical" evidence="1">
    <location>
        <begin position="35"/>
        <end position="57"/>
    </location>
</feature>
<organism evidence="2">
    <name type="scientific">Siphoviridae sp. ctsxw88</name>
    <dbReference type="NCBI Taxonomy" id="2825701"/>
    <lineage>
        <taxon>Viruses</taxon>
        <taxon>Duplodnaviria</taxon>
        <taxon>Heunggongvirae</taxon>
        <taxon>Uroviricota</taxon>
        <taxon>Caudoviricetes</taxon>
    </lineage>
</organism>
<dbReference type="EMBL" id="BK015425">
    <property type="protein sequence ID" value="DAE06065.1"/>
    <property type="molecule type" value="Genomic_DNA"/>
</dbReference>
<keyword evidence="1" id="KW-1133">Transmembrane helix</keyword>